<sequence>MRQILKLLLLFVSIAAHANETAFYRLNIVNDHNQLLVLKIKDRDLWVTPGFYKTPEQFEISQLYDLAADYGLTVSTPKLNGEFDVSMAPDKPFQKRIFYSAMANGKLQRTPDYIESWQWLAWPEALAQIKPSLPHLALLLNQTQQFPEQVWHVRLQRELHDGKPTLTILEDFNSGKQPK</sequence>
<dbReference type="RefSeq" id="WP_338290664.1">
    <property type="nucleotide sequence ID" value="NZ_AP027272.1"/>
</dbReference>
<gene>
    <name evidence="2" type="ORF">MACH26_03380</name>
</gene>
<keyword evidence="3" id="KW-1185">Reference proteome</keyword>
<feature type="chain" id="PRO_5041294358" evidence="1">
    <location>
        <begin position="19"/>
        <end position="179"/>
    </location>
</feature>
<keyword evidence="1" id="KW-0732">Signal</keyword>
<dbReference type="InterPro" id="IPR015797">
    <property type="entry name" value="NUDIX_hydrolase-like_dom_sf"/>
</dbReference>
<evidence type="ECO:0000313" key="2">
    <source>
        <dbReference type="EMBL" id="BDX04817.1"/>
    </source>
</evidence>
<dbReference type="KEGG" id="pmaw:MACH26_03380"/>
<evidence type="ECO:0000256" key="1">
    <source>
        <dbReference type="SAM" id="SignalP"/>
    </source>
</evidence>
<proteinExistence type="predicted"/>
<reference evidence="2" key="1">
    <citation type="submission" date="2023-01" db="EMBL/GenBank/DDBJ databases">
        <title>Complete genome sequence of Planctobacterium marinum strain Dej080120_11.</title>
        <authorList>
            <person name="Ueki S."/>
            <person name="Maruyama F."/>
        </authorList>
    </citation>
    <scope>NUCLEOTIDE SEQUENCE</scope>
    <source>
        <strain evidence="2">Dej080120_11</strain>
    </source>
</reference>
<evidence type="ECO:0000313" key="3">
    <source>
        <dbReference type="Proteomes" id="UP001333710"/>
    </source>
</evidence>
<protein>
    <submittedName>
        <fullName evidence="2">Uncharacterized protein</fullName>
    </submittedName>
</protein>
<dbReference type="Proteomes" id="UP001333710">
    <property type="component" value="Chromosome"/>
</dbReference>
<dbReference type="EMBL" id="AP027272">
    <property type="protein sequence ID" value="BDX04817.1"/>
    <property type="molecule type" value="Genomic_DNA"/>
</dbReference>
<dbReference type="SUPFAM" id="SSF55811">
    <property type="entry name" value="Nudix"/>
    <property type="match status" value="1"/>
</dbReference>
<organism evidence="2 3">
    <name type="scientific">Planctobacterium marinum</name>
    <dbReference type="NCBI Taxonomy" id="1631968"/>
    <lineage>
        <taxon>Bacteria</taxon>
        <taxon>Pseudomonadati</taxon>
        <taxon>Pseudomonadota</taxon>
        <taxon>Gammaproteobacteria</taxon>
        <taxon>Alteromonadales</taxon>
        <taxon>Alteromonadaceae</taxon>
        <taxon>Planctobacterium</taxon>
    </lineage>
</organism>
<feature type="signal peptide" evidence="1">
    <location>
        <begin position="1"/>
        <end position="18"/>
    </location>
</feature>
<dbReference type="AlphaFoldDB" id="A0AA48KQ86"/>
<name>A0AA48KQ86_9ALTE</name>
<accession>A0AA48KQ86</accession>